<dbReference type="EMBL" id="CR555306">
    <property type="protein sequence ID" value="CAI07274.1"/>
    <property type="molecule type" value="Genomic_DNA"/>
</dbReference>
<dbReference type="eggNOG" id="COG3743">
    <property type="taxonomic scope" value="Bacteria"/>
</dbReference>
<name>Q5P5Y7_AROAE</name>
<evidence type="ECO:0000259" key="1">
    <source>
        <dbReference type="Pfam" id="PF14229"/>
    </source>
</evidence>
<dbReference type="Pfam" id="PF14229">
    <property type="entry name" value="DUF4332"/>
    <property type="match status" value="1"/>
</dbReference>
<keyword evidence="3" id="KW-1185">Reference proteome</keyword>
<evidence type="ECO:0000313" key="2">
    <source>
        <dbReference type="EMBL" id="CAI07274.1"/>
    </source>
</evidence>
<evidence type="ECO:0000313" key="3">
    <source>
        <dbReference type="Proteomes" id="UP000006552"/>
    </source>
</evidence>
<dbReference type="KEGG" id="eba:ebA2082"/>
<organism evidence="2 3">
    <name type="scientific">Aromatoleum aromaticum (strain DSM 19018 / LMG 30748 / EbN1)</name>
    <name type="common">Azoarcus sp. (strain EbN1)</name>
    <dbReference type="NCBI Taxonomy" id="76114"/>
    <lineage>
        <taxon>Bacteria</taxon>
        <taxon>Pseudomonadati</taxon>
        <taxon>Pseudomonadota</taxon>
        <taxon>Betaproteobacteria</taxon>
        <taxon>Rhodocyclales</taxon>
        <taxon>Rhodocyclaceae</taxon>
        <taxon>Aromatoleum</taxon>
    </lineage>
</organism>
<gene>
    <name evidence="2" type="ORF">ebA2082</name>
</gene>
<dbReference type="RefSeq" id="WP_011236995.1">
    <property type="nucleotide sequence ID" value="NC_006513.1"/>
</dbReference>
<dbReference type="Proteomes" id="UP000006552">
    <property type="component" value="Chromosome"/>
</dbReference>
<accession>Q5P5Y7</accession>
<dbReference type="HOGENOM" id="CLU_117602_1_0_4"/>
<sequence>MPNAKIEEVEGIGAVTAEKFRGAGIGSAASLLAHCRTPQQRKELAEKTKIPEDQILKFANMADLFRIKGVGSEYSELLEAAGVDTVPELSRRNVANLTEAMQAANEKMKLTRRMPAQTEIARWVEEAKTLPRMLEY</sequence>
<dbReference type="Gene3D" id="1.10.150.20">
    <property type="entry name" value="5' to 3' exonuclease, C-terminal subdomain"/>
    <property type="match status" value="1"/>
</dbReference>
<dbReference type="InterPro" id="IPR025567">
    <property type="entry name" value="DUF4332"/>
</dbReference>
<dbReference type="AlphaFoldDB" id="Q5P5Y7"/>
<reference evidence="2 3" key="1">
    <citation type="journal article" date="2005" name="Arch. Microbiol.">
        <title>The genome sequence of an anaerobic aromatic-degrading denitrifying bacterium, strain EbN1.</title>
        <authorList>
            <person name="Rabus R."/>
            <person name="Kube M."/>
            <person name="Heider J."/>
            <person name="Beck A."/>
            <person name="Heitmann K."/>
            <person name="Widdel F."/>
            <person name="Reinhardt R."/>
        </authorList>
    </citation>
    <scope>NUCLEOTIDE SEQUENCE [LARGE SCALE GENOMIC DNA]</scope>
    <source>
        <strain evidence="2 3">EbN1</strain>
    </source>
</reference>
<protein>
    <recommendedName>
        <fullName evidence="1">DUF4332 domain-containing protein</fullName>
    </recommendedName>
</protein>
<proteinExistence type="predicted"/>
<dbReference type="OrthoDB" id="9794786at2"/>
<feature type="domain" description="DUF4332" evidence="1">
    <location>
        <begin position="10"/>
        <end position="130"/>
    </location>
</feature>